<feature type="compositionally biased region" description="Polar residues" evidence="1">
    <location>
        <begin position="317"/>
        <end position="328"/>
    </location>
</feature>
<feature type="region of interest" description="Disordered" evidence="1">
    <location>
        <begin position="688"/>
        <end position="708"/>
    </location>
</feature>
<dbReference type="Proteomes" id="UP000186817">
    <property type="component" value="Unassembled WGS sequence"/>
</dbReference>
<sequence length="1467" mass="163975">MDALALLSENEDDDEIDDEEPDAEGSGSESEAKLDFGSLQLTVPPGPRREGTKAMVCCVLPPQHDVAERPLTNWESFRKITGVVPPPPEDQDDKLHCFESGLLKGLQYRQYGSVLFPRPLTRKVLEAVRTVQLRSQDTLICLPPELAGHNLQIEESLFQLAENRCEGAQTMVPFGPYGMRIPPLEAKVSLGLVPAQTSPARRQCHWTFVQPTMLPHDEDGKLSIGGKVVVLLSDPRYVLFRHRDLWNRVRWMSTPAEAAFYPKEFDFGVALEHYLESDCHFGVCCQHWQRSRGSMASEPDATAGTQAGQDPTDGDPWQSSGAAANSGWWNSWDGAGNGWWQRGQSWGPYPGHSFSSYGYGGWQQRPGWSDYQWQDKQWGEDSAARQKTGQQQSSSKDGEVPAEAAEEATTARRQSVSTMEDDQWLGEGTGSLDEGSSGKTPSAKATGKDFIPEFDGTTPMREYQRRVKLFEISTSIDASYRAQKLMEKLTGSAWLATESIPLESLKHPDGVSRLLDHLWKELEPLEFLRTFQTLADFYKGFRRQKTQEFVAYDMEFRRHGQRLEEINAGLSGVTKAYWFLEKAGLSSELRKQVVAAAGGQYDYAKLRAAVMAIVPQVEKDPESTSHSNHSGRHWRKGPAKVHATVQDEETEELHEVPDDGGEEMQAEALEEELQCLLTQAAKKRAQVERARGFSSGGGGKGRNETPEARAKRIAELKKKMPCSACKAHGRTVYGHWHSDPECPFGKKVPKPGGDSVLAVMEGDATDSDDYGPLPTDIFMTQIVPEEGEYWCASAVSCPDACANEGLLALSDTCCARSVMGQKWAQTHMKHLHQAGLDAYIVDEARPFRFGAGPRISSEYSVVFPMILKGACGIPWIRVSVVDQDVPLLLSKGAMKAIGTCLDLGAAKVKFTALQTDVPLIETDAGLCGFVINDIAEQQVSATGFPPLNMLEGEAEVEVVQHARGVHVTQKGSDDTCEVLARKFLKDENFSYDALQQVVDNLPEFSGRGQRAINGKPRQCQGLMAGAYAHGAFHGIAKSAQRFPQVIRFLNTFMRNALKASGQQARWTSLVVMKNIRMTLHKDNHNAAESETATVSFGTFQQGQLWVEKQSDSDNGEEVVFKKDKNGKRIPGYNVDTWQRPYLLSPKVQHATQRWTGTRWCLSCYTSRAAPQLDDADKVKLRSLGFPVKQVALRLSQRVAIAFVKIARTFNIKMAAKFTAPKRKDEYVDAIRARTGLDASELKKHDMERLKQIWSLVRPKKAQSPLPTGWKKQDVASLKQIYEEHVRPDLDRPNDRHWIRWNRPTLVTEIELWLEEVKETAEPEDMFSETPLCSQCRIPMCVRTNRVTKTDFLGCVRFPACRETLPLTYNGKPTKSVIDELQKNEKNTKEREGMHAWTTTMPKMSRPAPSLPESKGESLDGSWIRTGPQPVEDSQEDEDPKKIYNTNITREELEMVMELRKAKGSADD</sequence>
<feature type="region of interest" description="Disordered" evidence="1">
    <location>
        <begin position="375"/>
        <end position="456"/>
    </location>
</feature>
<organism evidence="2 3">
    <name type="scientific">Symbiodinium microadriaticum</name>
    <name type="common">Dinoflagellate</name>
    <name type="synonym">Zooxanthella microadriatica</name>
    <dbReference type="NCBI Taxonomy" id="2951"/>
    <lineage>
        <taxon>Eukaryota</taxon>
        <taxon>Sar</taxon>
        <taxon>Alveolata</taxon>
        <taxon>Dinophyceae</taxon>
        <taxon>Suessiales</taxon>
        <taxon>Symbiodiniaceae</taxon>
        <taxon>Symbiodinium</taxon>
    </lineage>
</organism>
<feature type="compositionally biased region" description="Acidic residues" evidence="1">
    <location>
        <begin position="9"/>
        <end position="23"/>
    </location>
</feature>
<feature type="compositionally biased region" description="Basic residues" evidence="1">
    <location>
        <begin position="629"/>
        <end position="639"/>
    </location>
</feature>
<name>A0A1Q9CM21_SYMMI</name>
<proteinExistence type="predicted"/>
<accession>A0A1Q9CM21</accession>
<feature type="compositionally biased region" description="Basic and acidic residues" evidence="1">
    <location>
        <begin position="1382"/>
        <end position="1393"/>
    </location>
</feature>
<reference evidence="2 3" key="1">
    <citation type="submission" date="2016-02" db="EMBL/GenBank/DDBJ databases">
        <title>Genome analysis of coral dinoflagellate symbionts highlights evolutionary adaptations to a symbiotic lifestyle.</title>
        <authorList>
            <person name="Aranda M."/>
            <person name="Li Y."/>
            <person name="Liew Y.J."/>
            <person name="Baumgarten S."/>
            <person name="Simakov O."/>
            <person name="Wilson M."/>
            <person name="Piel J."/>
            <person name="Ashoor H."/>
            <person name="Bougouffa S."/>
            <person name="Bajic V.B."/>
            <person name="Ryu T."/>
            <person name="Ravasi T."/>
            <person name="Bayer T."/>
            <person name="Micklem G."/>
            <person name="Kim H."/>
            <person name="Bhak J."/>
            <person name="Lajeunesse T.C."/>
            <person name="Voolstra C.R."/>
        </authorList>
    </citation>
    <scope>NUCLEOTIDE SEQUENCE [LARGE SCALE GENOMIC DNA]</scope>
    <source>
        <strain evidence="2 3">CCMP2467</strain>
    </source>
</reference>
<dbReference type="EMBL" id="LSRX01001077">
    <property type="protein sequence ID" value="OLP83971.1"/>
    <property type="molecule type" value="Genomic_DNA"/>
</dbReference>
<feature type="compositionally biased region" description="Polar residues" evidence="1">
    <location>
        <begin position="385"/>
        <end position="395"/>
    </location>
</feature>
<evidence type="ECO:0000313" key="2">
    <source>
        <dbReference type="EMBL" id="OLP83971.1"/>
    </source>
</evidence>
<feature type="region of interest" description="Disordered" evidence="1">
    <location>
        <begin position="295"/>
        <end position="328"/>
    </location>
</feature>
<feature type="region of interest" description="Disordered" evidence="1">
    <location>
        <begin position="618"/>
        <end position="665"/>
    </location>
</feature>
<evidence type="ECO:0000313" key="3">
    <source>
        <dbReference type="Proteomes" id="UP000186817"/>
    </source>
</evidence>
<feature type="region of interest" description="Disordered" evidence="1">
    <location>
        <begin position="1"/>
        <end position="48"/>
    </location>
</feature>
<protein>
    <submittedName>
        <fullName evidence="2">Uncharacterized protein</fullName>
    </submittedName>
</protein>
<feature type="region of interest" description="Disordered" evidence="1">
    <location>
        <begin position="1382"/>
        <end position="1448"/>
    </location>
</feature>
<feature type="compositionally biased region" description="Acidic residues" evidence="1">
    <location>
        <begin position="646"/>
        <end position="665"/>
    </location>
</feature>
<gene>
    <name evidence="2" type="ORF">AK812_SmicGene35196</name>
</gene>
<dbReference type="OrthoDB" id="426269at2759"/>
<evidence type="ECO:0000256" key="1">
    <source>
        <dbReference type="SAM" id="MobiDB-lite"/>
    </source>
</evidence>
<keyword evidence="3" id="KW-1185">Reference proteome</keyword>
<comment type="caution">
    <text evidence="2">The sequence shown here is derived from an EMBL/GenBank/DDBJ whole genome shotgun (WGS) entry which is preliminary data.</text>
</comment>
<dbReference type="Gene3D" id="3.30.65.10">
    <property type="entry name" value="Bacterial Topoisomerase I, domain 1"/>
    <property type="match status" value="1"/>
</dbReference>